<dbReference type="EC" id="2.7.7.18" evidence="11"/>
<keyword evidence="4 11" id="KW-0662">Pyridine nucleotide biosynthesis</keyword>
<keyword evidence="9 11" id="KW-0520">NAD</keyword>
<dbReference type="PANTHER" id="PTHR39321">
    <property type="entry name" value="NICOTINATE-NUCLEOTIDE ADENYLYLTRANSFERASE-RELATED"/>
    <property type="match status" value="1"/>
</dbReference>
<keyword evidence="5 11" id="KW-0808">Transferase</keyword>
<dbReference type="InterPro" id="IPR005248">
    <property type="entry name" value="NadD/NMNAT"/>
</dbReference>
<dbReference type="InterPro" id="IPR004821">
    <property type="entry name" value="Cyt_trans-like"/>
</dbReference>
<dbReference type="Gene3D" id="3.40.50.620">
    <property type="entry name" value="HUPs"/>
    <property type="match status" value="1"/>
</dbReference>
<dbReference type="RefSeq" id="WP_249469862.1">
    <property type="nucleotide sequence ID" value="NZ_JAMBEP010000001.1"/>
</dbReference>
<keyword evidence="6 11" id="KW-0548">Nucleotidyltransferase</keyword>
<evidence type="ECO:0000256" key="1">
    <source>
        <dbReference type="ARBA" id="ARBA00002324"/>
    </source>
</evidence>
<dbReference type="Proteomes" id="UP001431217">
    <property type="component" value="Unassembled WGS sequence"/>
</dbReference>
<name>A0ABT0ME31_9GAMM</name>
<organism evidence="13 14">
    <name type="scientific">Luteimonas galliterrae</name>
    <dbReference type="NCBI Taxonomy" id="2940486"/>
    <lineage>
        <taxon>Bacteria</taxon>
        <taxon>Pseudomonadati</taxon>
        <taxon>Pseudomonadota</taxon>
        <taxon>Gammaproteobacteria</taxon>
        <taxon>Lysobacterales</taxon>
        <taxon>Lysobacteraceae</taxon>
        <taxon>Luteimonas</taxon>
    </lineage>
</organism>
<proteinExistence type="inferred from homology"/>
<comment type="pathway">
    <text evidence="2 11">Cofactor biosynthesis; NAD(+) biosynthesis; deamido-NAD(+) from nicotinate D-ribonucleotide: step 1/1.</text>
</comment>
<dbReference type="NCBIfam" id="TIGR00482">
    <property type="entry name" value="nicotinate (nicotinamide) nucleotide adenylyltransferase"/>
    <property type="match status" value="1"/>
</dbReference>
<dbReference type="EMBL" id="JAMBEP010000001">
    <property type="protein sequence ID" value="MCL1633131.1"/>
    <property type="molecule type" value="Genomic_DNA"/>
</dbReference>
<dbReference type="PANTHER" id="PTHR39321:SF3">
    <property type="entry name" value="PHOSPHOPANTETHEINE ADENYLYLTRANSFERASE"/>
    <property type="match status" value="1"/>
</dbReference>
<accession>A0ABT0ME31</accession>
<evidence type="ECO:0000256" key="8">
    <source>
        <dbReference type="ARBA" id="ARBA00022840"/>
    </source>
</evidence>
<dbReference type="NCBIfam" id="TIGR00125">
    <property type="entry name" value="cyt_tran_rel"/>
    <property type="match status" value="1"/>
</dbReference>
<evidence type="ECO:0000256" key="6">
    <source>
        <dbReference type="ARBA" id="ARBA00022695"/>
    </source>
</evidence>
<evidence type="ECO:0000259" key="12">
    <source>
        <dbReference type="Pfam" id="PF01467"/>
    </source>
</evidence>
<dbReference type="CDD" id="cd02165">
    <property type="entry name" value="NMNAT"/>
    <property type="match status" value="1"/>
</dbReference>
<evidence type="ECO:0000313" key="14">
    <source>
        <dbReference type="Proteomes" id="UP001431217"/>
    </source>
</evidence>
<keyword evidence="7 11" id="KW-0547">Nucleotide-binding</keyword>
<dbReference type="Pfam" id="PF01467">
    <property type="entry name" value="CTP_transf_like"/>
    <property type="match status" value="1"/>
</dbReference>
<dbReference type="SUPFAM" id="SSF52374">
    <property type="entry name" value="Nucleotidylyl transferase"/>
    <property type="match status" value="1"/>
</dbReference>
<comment type="catalytic activity">
    <reaction evidence="10 11">
        <text>nicotinate beta-D-ribonucleotide + ATP + H(+) = deamido-NAD(+) + diphosphate</text>
        <dbReference type="Rhea" id="RHEA:22860"/>
        <dbReference type="ChEBI" id="CHEBI:15378"/>
        <dbReference type="ChEBI" id="CHEBI:30616"/>
        <dbReference type="ChEBI" id="CHEBI:33019"/>
        <dbReference type="ChEBI" id="CHEBI:57502"/>
        <dbReference type="ChEBI" id="CHEBI:58437"/>
        <dbReference type="EC" id="2.7.7.18"/>
    </reaction>
</comment>
<evidence type="ECO:0000256" key="10">
    <source>
        <dbReference type="ARBA" id="ARBA00048721"/>
    </source>
</evidence>
<feature type="domain" description="Cytidyltransferase-like" evidence="12">
    <location>
        <begin position="10"/>
        <end position="190"/>
    </location>
</feature>
<dbReference type="GO" id="GO:0004515">
    <property type="term" value="F:nicotinate-nucleotide adenylyltransferase activity"/>
    <property type="evidence" value="ECO:0007669"/>
    <property type="project" value="UniProtKB-EC"/>
</dbReference>
<evidence type="ECO:0000313" key="13">
    <source>
        <dbReference type="EMBL" id="MCL1633131.1"/>
    </source>
</evidence>
<reference evidence="13 14" key="1">
    <citation type="submission" date="2022-05" db="EMBL/GenBank/DDBJ databases">
        <title>Luteimonas sp. SX5, whole genome shotgun sequencing project.</title>
        <authorList>
            <person name="Zhao G."/>
            <person name="Shen L."/>
        </authorList>
    </citation>
    <scope>NUCLEOTIDE SEQUENCE [LARGE SCALE GENOMIC DNA]</scope>
    <source>
        <strain evidence="13 14">SX5</strain>
    </source>
</reference>
<evidence type="ECO:0000256" key="11">
    <source>
        <dbReference type="HAMAP-Rule" id="MF_00244"/>
    </source>
</evidence>
<evidence type="ECO:0000256" key="9">
    <source>
        <dbReference type="ARBA" id="ARBA00023027"/>
    </source>
</evidence>
<dbReference type="NCBIfam" id="NF000839">
    <property type="entry name" value="PRK00071.1-1"/>
    <property type="match status" value="1"/>
</dbReference>
<keyword evidence="8 11" id="KW-0067">ATP-binding</keyword>
<evidence type="ECO:0000256" key="2">
    <source>
        <dbReference type="ARBA" id="ARBA00005019"/>
    </source>
</evidence>
<evidence type="ECO:0000256" key="4">
    <source>
        <dbReference type="ARBA" id="ARBA00022642"/>
    </source>
</evidence>
<sequence>MNRQASLRLLYGGTFDPVHNGHLAVARHARDALGAQVHLMPAADPPHKGPTHADAEQRAAMLALAIGDEPGLLVDRRELLRDGPSYTIDTLRALRAELGPQAPIALLVGADSFLGLPTWKSWRELFGYAHFVVAERPGNGIDSALPADLAQRLAGRWAGAAAALSDAPSGKVLRLEQPLRPESASDIRRRIQAGEPWRDQVPFAVAAYIVQNRLYGAGTVTSGPL</sequence>
<evidence type="ECO:0000256" key="5">
    <source>
        <dbReference type="ARBA" id="ARBA00022679"/>
    </source>
</evidence>
<evidence type="ECO:0000256" key="7">
    <source>
        <dbReference type="ARBA" id="ARBA00022741"/>
    </source>
</evidence>
<keyword evidence="14" id="KW-1185">Reference proteome</keyword>
<dbReference type="HAMAP" id="MF_00244">
    <property type="entry name" value="NaMN_adenylyltr"/>
    <property type="match status" value="1"/>
</dbReference>
<dbReference type="InterPro" id="IPR014729">
    <property type="entry name" value="Rossmann-like_a/b/a_fold"/>
</dbReference>
<comment type="function">
    <text evidence="1 11">Catalyzes the reversible adenylation of nicotinate mononucleotide (NaMN) to nicotinic acid adenine dinucleotide (NaAD).</text>
</comment>
<gene>
    <name evidence="11 13" type="primary">nadD</name>
    <name evidence="13" type="ORF">M2650_00500</name>
</gene>
<protein>
    <recommendedName>
        <fullName evidence="11">Probable nicotinate-nucleotide adenylyltransferase</fullName>
        <ecNumber evidence="11">2.7.7.18</ecNumber>
    </recommendedName>
    <alternativeName>
        <fullName evidence="11">Deamido-NAD(+) diphosphorylase</fullName>
    </alternativeName>
    <alternativeName>
        <fullName evidence="11">Deamido-NAD(+) pyrophosphorylase</fullName>
    </alternativeName>
    <alternativeName>
        <fullName evidence="11">Nicotinate mononucleotide adenylyltransferase</fullName>
        <shortName evidence="11">NaMN adenylyltransferase</shortName>
    </alternativeName>
</protein>
<comment type="similarity">
    <text evidence="3 11">Belongs to the NadD family.</text>
</comment>
<evidence type="ECO:0000256" key="3">
    <source>
        <dbReference type="ARBA" id="ARBA00009014"/>
    </source>
</evidence>
<comment type="caution">
    <text evidence="13">The sequence shown here is derived from an EMBL/GenBank/DDBJ whole genome shotgun (WGS) entry which is preliminary data.</text>
</comment>